<organism evidence="2 3">
    <name type="scientific">Cinara cedri</name>
    <dbReference type="NCBI Taxonomy" id="506608"/>
    <lineage>
        <taxon>Eukaryota</taxon>
        <taxon>Metazoa</taxon>
        <taxon>Ecdysozoa</taxon>
        <taxon>Arthropoda</taxon>
        <taxon>Hexapoda</taxon>
        <taxon>Insecta</taxon>
        <taxon>Pterygota</taxon>
        <taxon>Neoptera</taxon>
        <taxon>Paraneoptera</taxon>
        <taxon>Hemiptera</taxon>
        <taxon>Sternorrhyncha</taxon>
        <taxon>Aphidomorpha</taxon>
        <taxon>Aphidoidea</taxon>
        <taxon>Aphididae</taxon>
        <taxon>Lachninae</taxon>
        <taxon>Cinara</taxon>
    </lineage>
</organism>
<dbReference type="AlphaFoldDB" id="A0A5E4N7I4"/>
<feature type="region of interest" description="Disordered" evidence="1">
    <location>
        <begin position="471"/>
        <end position="516"/>
    </location>
</feature>
<accession>A0A5E4N7I4</accession>
<evidence type="ECO:0000313" key="2">
    <source>
        <dbReference type="EMBL" id="VVC39705.1"/>
    </source>
</evidence>
<evidence type="ECO:0000256" key="1">
    <source>
        <dbReference type="SAM" id="MobiDB-lite"/>
    </source>
</evidence>
<keyword evidence="3" id="KW-1185">Reference proteome</keyword>
<proteinExistence type="predicted"/>
<gene>
    <name evidence="2" type="ORF">CINCED_3A021940</name>
</gene>
<feature type="region of interest" description="Disordered" evidence="1">
    <location>
        <begin position="165"/>
        <end position="221"/>
    </location>
</feature>
<feature type="compositionally biased region" description="Low complexity" evidence="1">
    <location>
        <begin position="181"/>
        <end position="194"/>
    </location>
</feature>
<feature type="region of interest" description="Disordered" evidence="1">
    <location>
        <begin position="583"/>
        <end position="609"/>
    </location>
</feature>
<feature type="region of interest" description="Disordered" evidence="1">
    <location>
        <begin position="291"/>
        <end position="326"/>
    </location>
</feature>
<sequence>MVNRCVQIYIEISPLPFELFTYKSGSPVVGSMSVFFVFSVLSVCSAERRANGLRQPISPQRAVNRSPDAPGGTLSVETIFRNSRRFERNVTKRPCRDRVARRRRNVQRPSRAVSSTRPHRGFLFSAPSPSFPPTPPPAAYRLIPKIPFRRETSAIRTRVVPVGPDGRSVAGDACDKTRGIGPAAPSPGAAATPSCKPVRRKRGRDSSTANGALPRDGGPVGEAAIVRSRRPAAVARVCRNARFPVRRRPRGRTRRAMTAGHVLETERSGAVLPLLPSRFGRISNVECDNRNARPGPLVVPSPAVAGNAKSSKEAKPPSCSEHSRGPTRFIVTTTVRTYWCRAPGPDRNKRYEHRDPGLMYRSGSHGLNPRIRIRLYVLSARATASDLPRDRTRPPRIHLPRRRRRTRPSFVNTCHRVREEYARAYAHDNNIITAYNTRAVACTARGRAKTTFQSAAASPVDLLPGRRALHVRPRWGHEPPHDDGGRGGYSRGKEKIREKKKKKKKKKNGKKAARRDAVVRLSAANCTADRGYASLRRTGLLSRRNNENNNKTILSYRVYRAAPESRSRRALAYVPGPANPTADILSPRGLRPVPSVSAESANRRTATRPRVHRVGKYAPRTPSGAGAAAAAAARASSRLRITNDTLSNGIVHRRTERDHKGPVAVSGCIYR</sequence>
<name>A0A5E4N7I4_9HEMI</name>
<protein>
    <submittedName>
        <fullName evidence="2">Uncharacterized protein</fullName>
    </submittedName>
</protein>
<reference evidence="2 3" key="1">
    <citation type="submission" date="2019-08" db="EMBL/GenBank/DDBJ databases">
        <authorList>
            <person name="Alioto T."/>
            <person name="Alioto T."/>
            <person name="Gomez Garrido J."/>
        </authorList>
    </citation>
    <scope>NUCLEOTIDE SEQUENCE [LARGE SCALE GENOMIC DNA]</scope>
</reference>
<feature type="compositionally biased region" description="Basic residues" evidence="1">
    <location>
        <begin position="498"/>
        <end position="513"/>
    </location>
</feature>
<dbReference type="Proteomes" id="UP000325440">
    <property type="component" value="Unassembled WGS sequence"/>
</dbReference>
<evidence type="ECO:0000313" key="3">
    <source>
        <dbReference type="Proteomes" id="UP000325440"/>
    </source>
</evidence>
<feature type="region of interest" description="Disordered" evidence="1">
    <location>
        <begin position="101"/>
        <end position="137"/>
    </location>
</feature>
<dbReference type="EMBL" id="CABPRJ010001897">
    <property type="protein sequence ID" value="VVC39705.1"/>
    <property type="molecule type" value="Genomic_DNA"/>
</dbReference>
<feature type="compositionally biased region" description="Basic and acidic residues" evidence="1">
    <location>
        <begin position="475"/>
        <end position="497"/>
    </location>
</feature>